<protein>
    <recommendedName>
        <fullName evidence="3">Dynamin-type G domain-containing protein</fullName>
    </recommendedName>
</protein>
<dbReference type="STRING" id="100787.A0A0G4MUI2"/>
<dbReference type="EMBL" id="CVQH01024882">
    <property type="protein sequence ID" value="CRK37695.1"/>
    <property type="molecule type" value="Genomic_DNA"/>
</dbReference>
<dbReference type="InterPro" id="IPR027417">
    <property type="entry name" value="P-loop_NTPase"/>
</dbReference>
<evidence type="ECO:0008006" key="3">
    <source>
        <dbReference type="Google" id="ProtNLM"/>
    </source>
</evidence>
<feature type="non-terminal residue" evidence="1">
    <location>
        <position position="1"/>
    </location>
</feature>
<feature type="non-terminal residue" evidence="1">
    <location>
        <position position="62"/>
    </location>
</feature>
<accession>A0A0G4MUI2</accession>
<dbReference type="Gene3D" id="3.40.50.300">
    <property type="entry name" value="P-loop containing nucleotide triphosphate hydrolases"/>
    <property type="match status" value="1"/>
</dbReference>
<dbReference type="PRINTS" id="PR00195">
    <property type="entry name" value="DYNAMIN"/>
</dbReference>
<reference evidence="1 2" key="1">
    <citation type="submission" date="2015-05" db="EMBL/GenBank/DDBJ databases">
        <authorList>
            <person name="Wang D.B."/>
            <person name="Wang M."/>
        </authorList>
    </citation>
    <scope>NUCLEOTIDE SEQUENCE [LARGE SCALE GENOMIC DNA]</scope>
    <source>
        <strain evidence="1">VL1</strain>
    </source>
</reference>
<dbReference type="InterPro" id="IPR022812">
    <property type="entry name" value="Dynamin"/>
</dbReference>
<organism evidence="1 2">
    <name type="scientific">Verticillium longisporum</name>
    <name type="common">Verticillium dahliae var. longisporum</name>
    <dbReference type="NCBI Taxonomy" id="100787"/>
    <lineage>
        <taxon>Eukaryota</taxon>
        <taxon>Fungi</taxon>
        <taxon>Dikarya</taxon>
        <taxon>Ascomycota</taxon>
        <taxon>Pezizomycotina</taxon>
        <taxon>Sordariomycetes</taxon>
        <taxon>Hypocreomycetidae</taxon>
        <taxon>Glomerellales</taxon>
        <taxon>Plectosphaerellaceae</taxon>
        <taxon>Verticillium</taxon>
    </lineage>
</organism>
<evidence type="ECO:0000313" key="2">
    <source>
        <dbReference type="Proteomes" id="UP000044602"/>
    </source>
</evidence>
<keyword evidence="2" id="KW-1185">Reference proteome</keyword>
<dbReference type="Proteomes" id="UP000044602">
    <property type="component" value="Unassembled WGS sequence"/>
</dbReference>
<name>A0A0G4MUI2_VERLO</name>
<evidence type="ECO:0000313" key="1">
    <source>
        <dbReference type="EMBL" id="CRK37695.1"/>
    </source>
</evidence>
<dbReference type="AlphaFoldDB" id="A0A0G4MUI2"/>
<proteinExistence type="predicted"/>
<dbReference type="SUPFAM" id="SSF52540">
    <property type="entry name" value="P-loop containing nucleoside triphosphate hydrolases"/>
    <property type="match status" value="1"/>
</dbReference>
<gene>
    <name evidence="1" type="ORF">BN1708_020326</name>
</gene>
<sequence>GSFQNVGAKLKACNDTLGDVQQLGIEHIVSLPSLIMVGDQSAGKSMLMSSVAGLPLPRSDGV</sequence>